<sequence>MEVITDAKSSPLEGWHHRRRVYTVLQILRIPLLAASAVVMLVTHNAALAVGVAVISIPLPWIAVLLANETGQVDETTNKVYKPALVREQRRAQRAALSGESARPMIESTESAPQVIDHLEAPDSP</sequence>
<dbReference type="EMBL" id="JAKMUV010000002">
    <property type="protein sequence ID" value="MCZ9304385.1"/>
    <property type="molecule type" value="Genomic_DNA"/>
</dbReference>
<accession>A0A9X3RPN3</accession>
<feature type="transmembrane region" description="Helical" evidence="2">
    <location>
        <begin position="48"/>
        <end position="67"/>
    </location>
</feature>
<feature type="transmembrane region" description="Helical" evidence="2">
    <location>
        <begin position="21"/>
        <end position="42"/>
    </location>
</feature>
<proteinExistence type="predicted"/>
<dbReference type="Pfam" id="PF11298">
    <property type="entry name" value="DUF3099"/>
    <property type="match status" value="1"/>
</dbReference>
<feature type="region of interest" description="Disordered" evidence="1">
    <location>
        <begin position="93"/>
        <end position="125"/>
    </location>
</feature>
<keyword evidence="2" id="KW-1133">Transmembrane helix</keyword>
<protein>
    <submittedName>
        <fullName evidence="3">DUF3099 domain-containing protein</fullName>
    </submittedName>
</protein>
<dbReference type="RefSeq" id="WP_237745473.1">
    <property type="nucleotide sequence ID" value="NZ_JAKMUV010000002.1"/>
</dbReference>
<comment type="caution">
    <text evidence="3">The sequence shown here is derived from an EMBL/GenBank/DDBJ whole genome shotgun (WGS) entry which is preliminary data.</text>
</comment>
<reference evidence="3" key="1">
    <citation type="submission" date="2022-02" db="EMBL/GenBank/DDBJ databases">
        <title>Corynebacterium sp. from urogenital microbiome.</title>
        <authorList>
            <person name="Cappelli E.A."/>
            <person name="Ribeiro T.G."/>
            <person name="Peixe L."/>
        </authorList>
    </citation>
    <scope>NUCLEOTIDE SEQUENCE</scope>
    <source>
        <strain evidence="3">C9Ua_112</strain>
    </source>
</reference>
<gene>
    <name evidence="3" type="ORF">L8U58_02345</name>
</gene>
<evidence type="ECO:0000256" key="2">
    <source>
        <dbReference type="SAM" id="Phobius"/>
    </source>
</evidence>
<keyword evidence="2" id="KW-0472">Membrane</keyword>
<evidence type="ECO:0000313" key="4">
    <source>
        <dbReference type="Proteomes" id="UP001146505"/>
    </source>
</evidence>
<dbReference type="GeneID" id="301812368"/>
<organism evidence="3 4">
    <name type="scientific">Corynebacterium macclintockiae</name>
    <dbReference type="NCBI Taxonomy" id="2913501"/>
    <lineage>
        <taxon>Bacteria</taxon>
        <taxon>Bacillati</taxon>
        <taxon>Actinomycetota</taxon>
        <taxon>Actinomycetes</taxon>
        <taxon>Mycobacteriales</taxon>
        <taxon>Corynebacteriaceae</taxon>
        <taxon>Corynebacterium</taxon>
    </lineage>
</organism>
<dbReference type="InterPro" id="IPR021449">
    <property type="entry name" value="DUF3099"/>
</dbReference>
<dbReference type="AlphaFoldDB" id="A0A9X3RPN3"/>
<keyword evidence="2" id="KW-0812">Transmembrane</keyword>
<dbReference type="Proteomes" id="UP001146505">
    <property type="component" value="Unassembled WGS sequence"/>
</dbReference>
<keyword evidence="4" id="KW-1185">Reference proteome</keyword>
<evidence type="ECO:0000256" key="1">
    <source>
        <dbReference type="SAM" id="MobiDB-lite"/>
    </source>
</evidence>
<name>A0A9X3RPN3_9CORY</name>
<evidence type="ECO:0000313" key="3">
    <source>
        <dbReference type="EMBL" id="MCZ9304385.1"/>
    </source>
</evidence>